<sequence length="159" mass="18290">MKAPGSDLNQHPYKAFYLHCSCCVLVSCVAQERIFKKSLIFQTSSQIFSIEVDACNPKSIKQLLCYNNLNDFLYFNYTFDELIKKYNCFHLSVQLTKADEVQVLTSNAENIHEGNHPSLSICMGFGILQFKTKIGSSVPFHYLLRRYDNEELTRNITAK</sequence>
<protein>
    <submittedName>
        <fullName evidence="1">Uncharacterized protein</fullName>
    </submittedName>
</protein>
<dbReference type="Proteomes" id="UP001153076">
    <property type="component" value="Unassembled WGS sequence"/>
</dbReference>
<dbReference type="PROSITE" id="PS51257">
    <property type="entry name" value="PROKAR_LIPOPROTEIN"/>
    <property type="match status" value="1"/>
</dbReference>
<dbReference type="EMBL" id="JAKOGI010000236">
    <property type="protein sequence ID" value="KAJ8438942.1"/>
    <property type="molecule type" value="Genomic_DNA"/>
</dbReference>
<organism evidence="1 2">
    <name type="scientific">Carnegiea gigantea</name>
    <dbReference type="NCBI Taxonomy" id="171969"/>
    <lineage>
        <taxon>Eukaryota</taxon>
        <taxon>Viridiplantae</taxon>
        <taxon>Streptophyta</taxon>
        <taxon>Embryophyta</taxon>
        <taxon>Tracheophyta</taxon>
        <taxon>Spermatophyta</taxon>
        <taxon>Magnoliopsida</taxon>
        <taxon>eudicotyledons</taxon>
        <taxon>Gunneridae</taxon>
        <taxon>Pentapetalae</taxon>
        <taxon>Caryophyllales</taxon>
        <taxon>Cactineae</taxon>
        <taxon>Cactaceae</taxon>
        <taxon>Cactoideae</taxon>
        <taxon>Echinocereeae</taxon>
        <taxon>Carnegiea</taxon>
    </lineage>
</organism>
<keyword evidence="2" id="KW-1185">Reference proteome</keyword>
<evidence type="ECO:0000313" key="2">
    <source>
        <dbReference type="Proteomes" id="UP001153076"/>
    </source>
</evidence>
<evidence type="ECO:0000313" key="1">
    <source>
        <dbReference type="EMBL" id="KAJ8438942.1"/>
    </source>
</evidence>
<dbReference type="AlphaFoldDB" id="A0A9Q1QEA4"/>
<name>A0A9Q1QEA4_9CARY</name>
<comment type="caution">
    <text evidence="1">The sequence shown here is derived from an EMBL/GenBank/DDBJ whole genome shotgun (WGS) entry which is preliminary data.</text>
</comment>
<gene>
    <name evidence="1" type="ORF">Cgig2_012837</name>
</gene>
<reference evidence="1" key="1">
    <citation type="submission" date="2022-04" db="EMBL/GenBank/DDBJ databases">
        <title>Carnegiea gigantea Genome sequencing and assembly v2.</title>
        <authorList>
            <person name="Copetti D."/>
            <person name="Sanderson M.J."/>
            <person name="Burquez A."/>
            <person name="Wojciechowski M.F."/>
        </authorList>
    </citation>
    <scope>NUCLEOTIDE SEQUENCE</scope>
    <source>
        <strain evidence="1">SGP5-SGP5p</strain>
        <tissue evidence="1">Aerial part</tissue>
    </source>
</reference>
<accession>A0A9Q1QEA4</accession>
<proteinExistence type="predicted"/>